<sequence length="393" mass="45998">MKKIYVNFSLKKTRFEVSVTEDINSKYFLVFQTYLETKSLEANKIKEFIANFKKYLKSKIATRKNDVVKYSFIVKDSLYKSLKFINQSLTFDTNSNTIGQNVYKELKSRLDEQNDSSTFELINSNVYLYQTLNNGEIKNYNTFPWKKEAQKLIVNQGLFIISKDTWLAKIVNILKECELKIESFLLESQALSGNFEQKDKYNYLFHFDWNTLVVNGSFNGKTSFYEKLSIDFKNFINFFSKEMNKSKEESLLLLEAVVANWKIYQNLVQDSEGYKAHKLITSLFDQAIHKVKQFLDQSGQKIDELVLNCKNADMFIDRFNQLYPSLNVSKLNDNVSTLFNIPNSILGTINLLSPQKTNREDMANTLNNLPEYKPKSFWAKMFSWLLPSQRAQK</sequence>
<name>A0A3P8L7X5_9BACT</name>
<evidence type="ECO:0000313" key="1">
    <source>
        <dbReference type="EMBL" id="UUD34714.1"/>
    </source>
</evidence>
<dbReference type="RefSeq" id="WP_126118601.1">
    <property type="nucleotide sequence ID" value="NZ_CP101806.1"/>
</dbReference>
<organism evidence="2 3">
    <name type="scientific">Mycoplasmopsis caviae</name>
    <dbReference type="NCBI Taxonomy" id="55603"/>
    <lineage>
        <taxon>Bacteria</taxon>
        <taxon>Bacillati</taxon>
        <taxon>Mycoplasmatota</taxon>
        <taxon>Mycoplasmoidales</taxon>
        <taxon>Metamycoplasmataceae</taxon>
        <taxon>Mycoplasmopsis</taxon>
    </lineage>
</organism>
<dbReference type="AlphaFoldDB" id="A0A3P8L7X5"/>
<dbReference type="Proteomes" id="UP001058569">
    <property type="component" value="Chromosome"/>
</dbReference>
<reference evidence="1" key="2">
    <citation type="submission" date="2022-07" db="EMBL/GenBank/DDBJ databases">
        <title>Complete genome of Mycoplasma caviae type strain G122.</title>
        <authorList>
            <person name="Spergser J."/>
        </authorList>
    </citation>
    <scope>NUCLEOTIDE SEQUENCE</scope>
    <source>
        <strain evidence="1">G122</strain>
    </source>
</reference>
<accession>A0A3P8L7X5</accession>
<evidence type="ECO:0000313" key="4">
    <source>
        <dbReference type="Proteomes" id="UP001058569"/>
    </source>
</evidence>
<dbReference type="OrthoDB" id="399980at2"/>
<gene>
    <name evidence="2" type="ORF">NCTC10126_00938</name>
    <name evidence="1" type="ORF">NPA07_02730</name>
</gene>
<dbReference type="Proteomes" id="UP000280036">
    <property type="component" value="Unassembled WGS sequence"/>
</dbReference>
<dbReference type="NCBIfam" id="NF045943">
    <property type="entry name" value="MAG3720_fam"/>
    <property type="match status" value="1"/>
</dbReference>
<dbReference type="EMBL" id="UZVY01000001">
    <property type="protein sequence ID" value="VDR42415.1"/>
    <property type="molecule type" value="Genomic_DNA"/>
</dbReference>
<evidence type="ECO:0000313" key="2">
    <source>
        <dbReference type="EMBL" id="VDR42415.1"/>
    </source>
</evidence>
<dbReference type="EMBL" id="CP101806">
    <property type="protein sequence ID" value="UUD34714.1"/>
    <property type="molecule type" value="Genomic_DNA"/>
</dbReference>
<reference evidence="2 3" key="1">
    <citation type="submission" date="2018-12" db="EMBL/GenBank/DDBJ databases">
        <authorList>
            <consortium name="Pathogen Informatics"/>
        </authorList>
    </citation>
    <scope>NUCLEOTIDE SEQUENCE [LARGE SCALE GENOMIC DNA]</scope>
    <source>
        <strain evidence="2 3">NCTC10126</strain>
    </source>
</reference>
<proteinExistence type="predicted"/>
<protein>
    <submittedName>
        <fullName evidence="2">Uncharacterized protein</fullName>
    </submittedName>
</protein>
<keyword evidence="4" id="KW-1185">Reference proteome</keyword>
<evidence type="ECO:0000313" key="3">
    <source>
        <dbReference type="Proteomes" id="UP000280036"/>
    </source>
</evidence>